<evidence type="ECO:0000313" key="1">
    <source>
        <dbReference type="EMBL" id="MDQ0153724.1"/>
    </source>
</evidence>
<keyword evidence="2" id="KW-1185">Reference proteome</keyword>
<accession>A0ABT9UYF9</accession>
<dbReference type="SUPFAM" id="SSF56059">
    <property type="entry name" value="Glutathione synthetase ATP-binding domain-like"/>
    <property type="match status" value="1"/>
</dbReference>
<protein>
    <recommendedName>
        <fullName evidence="3">YheC/YheD family protein</fullName>
    </recommendedName>
</protein>
<evidence type="ECO:0000313" key="2">
    <source>
        <dbReference type="Proteomes" id="UP001231362"/>
    </source>
</evidence>
<sequence>MIIYYDTKEKLWFHTDGEAHYTLGVEETPIPYRRELSPSSIPFHVSCRQHRNLGPLITILGGQAQQQSVIGNVALFKQLQQRVHDNGGIAVVTTAELIRETRVDGYLFVPRENQWIEVQIPYPHIVFNRVPFRKQEQSKPFQAAIEAFKKRGSLIFNPSFLNKYELYLMFKDHPTLGPYFPETINITEMSNLREFLGEHQHIYVKPSCSSKGQGIFRLLQMENGIITYQNRKEMILFHDFEQFWQEYATLFQNREYIAQKGISPLLYHGKRYDFRILSHYDGSTYTVTGIGIRQSGEQSLTTHIPNGGKLLSFEEVYRKKDELFIQELVHLCGEQLAEKVGFFGEFSIDAGLTEDEQYVIYEINSKPMSFDEKEIEEERVQRLVALFEHLFVCLSPPNDVQ</sequence>
<reference evidence="1 2" key="1">
    <citation type="submission" date="2023-07" db="EMBL/GenBank/DDBJ databases">
        <title>Genomic Encyclopedia of Type Strains, Phase IV (KMG-IV): sequencing the most valuable type-strain genomes for metagenomic binning, comparative biology and taxonomic classification.</title>
        <authorList>
            <person name="Goeker M."/>
        </authorList>
    </citation>
    <scope>NUCLEOTIDE SEQUENCE [LARGE SCALE GENOMIC DNA]</scope>
    <source>
        <strain evidence="1 2">DSM 23948</strain>
    </source>
</reference>
<gene>
    <name evidence="1" type="ORF">J2S07_000022</name>
</gene>
<dbReference type="RefSeq" id="WP_307148355.1">
    <property type="nucleotide sequence ID" value="NZ_JAUSTU010000001.1"/>
</dbReference>
<comment type="caution">
    <text evidence="1">The sequence shown here is derived from an EMBL/GenBank/DDBJ whole genome shotgun (WGS) entry which is preliminary data.</text>
</comment>
<dbReference type="Proteomes" id="UP001231362">
    <property type="component" value="Unassembled WGS sequence"/>
</dbReference>
<dbReference type="InterPro" id="IPR026838">
    <property type="entry name" value="YheC/D"/>
</dbReference>
<evidence type="ECO:0008006" key="3">
    <source>
        <dbReference type="Google" id="ProtNLM"/>
    </source>
</evidence>
<proteinExistence type="predicted"/>
<organism evidence="1 2">
    <name type="scientific">Anoxybacillus andreesenii</name>
    <dbReference type="NCBI Taxonomy" id="1325932"/>
    <lineage>
        <taxon>Bacteria</taxon>
        <taxon>Bacillati</taxon>
        <taxon>Bacillota</taxon>
        <taxon>Bacilli</taxon>
        <taxon>Bacillales</taxon>
        <taxon>Anoxybacillaceae</taxon>
        <taxon>Anoxybacillus</taxon>
    </lineage>
</organism>
<dbReference type="Pfam" id="PF14398">
    <property type="entry name" value="ATPgrasp_YheCD"/>
    <property type="match status" value="1"/>
</dbReference>
<dbReference type="EMBL" id="JAUSTU010000001">
    <property type="protein sequence ID" value="MDQ0153724.1"/>
    <property type="molecule type" value="Genomic_DNA"/>
</dbReference>
<name>A0ABT9UYF9_9BACL</name>